<organism evidence="2 3">
    <name type="scientific">Collichthys lucidus</name>
    <name type="common">Big head croaker</name>
    <name type="synonym">Sciaena lucida</name>
    <dbReference type="NCBI Taxonomy" id="240159"/>
    <lineage>
        <taxon>Eukaryota</taxon>
        <taxon>Metazoa</taxon>
        <taxon>Chordata</taxon>
        <taxon>Craniata</taxon>
        <taxon>Vertebrata</taxon>
        <taxon>Euteleostomi</taxon>
        <taxon>Actinopterygii</taxon>
        <taxon>Neopterygii</taxon>
        <taxon>Teleostei</taxon>
        <taxon>Neoteleostei</taxon>
        <taxon>Acanthomorphata</taxon>
        <taxon>Eupercaria</taxon>
        <taxon>Sciaenidae</taxon>
        <taxon>Collichthys</taxon>
    </lineage>
</organism>
<dbReference type="PROSITE" id="PS50234">
    <property type="entry name" value="VWFA"/>
    <property type="match status" value="1"/>
</dbReference>
<evidence type="ECO:0000259" key="1">
    <source>
        <dbReference type="PROSITE" id="PS50234"/>
    </source>
</evidence>
<dbReference type="PANTHER" id="PTHR24020:SF84">
    <property type="entry name" value="VWFA DOMAIN-CONTAINING PROTEIN"/>
    <property type="match status" value="1"/>
</dbReference>
<keyword evidence="3" id="KW-1185">Reference proteome</keyword>
<dbReference type="Gene3D" id="3.40.50.410">
    <property type="entry name" value="von Willebrand factor, type A domain"/>
    <property type="match status" value="1"/>
</dbReference>
<dbReference type="Pfam" id="PF00092">
    <property type="entry name" value="VWA"/>
    <property type="match status" value="1"/>
</dbReference>
<dbReference type="EMBL" id="CM014101">
    <property type="protein sequence ID" value="TKS92959.1"/>
    <property type="molecule type" value="Genomic_DNA"/>
</dbReference>
<dbReference type="AlphaFoldDB" id="A0A4U5VWA8"/>
<dbReference type="InterPro" id="IPR050525">
    <property type="entry name" value="ECM_Assembly_Org"/>
</dbReference>
<name>A0A4U5VWA8_COLLU</name>
<dbReference type="SUPFAM" id="SSF53300">
    <property type="entry name" value="vWA-like"/>
    <property type="match status" value="1"/>
</dbReference>
<sequence length="417" mass="46325">MTYTLEQHLEVSVAMSLSSQRRQWTEVNTHTPSTVWFVTSCDVSAGLSSRQGASAISTAPNKTHSNNCPVAAGLLSPLGATAKSVIEETYSMSHTLACLSCRAITSSLAPDYRKVIHVFVTHILCFAFSLIPHDIPVSSQEQILRHSRGNATKVIFLITDGYSNGGDPRPVAAALRERGVEIFTLGIWQGNIRELHDMASQPKDQHCYLVHNFAEFEALARRALHEDLPTGSYIQEDLSRCSSLCEAGRDCCDLMASCKCGTHTGQYDCICEKGYYGKGLQHECTAGRRLQSLLSWLEEGRTQRGAATAIDDCFLCLSLTRPYNKVSWETLDCVMCSSLTVKAERKSVYSVLLETHHVWFVQCLHTPARIQVCPCLCPDVIEQNVSQAKESTPMLVLEVRVSRIQLVLDRHVRRTEN</sequence>
<dbReference type="Proteomes" id="UP000298787">
    <property type="component" value="Chromosome 24"/>
</dbReference>
<dbReference type="CDD" id="cd01450">
    <property type="entry name" value="vWFA_subfamily_ECM"/>
    <property type="match status" value="1"/>
</dbReference>
<dbReference type="STRING" id="240159.A0A4U5VWA8"/>
<evidence type="ECO:0000313" key="3">
    <source>
        <dbReference type="Proteomes" id="UP000298787"/>
    </source>
</evidence>
<evidence type="ECO:0000313" key="2">
    <source>
        <dbReference type="EMBL" id="TKS92959.1"/>
    </source>
</evidence>
<reference evidence="2 3" key="1">
    <citation type="submission" date="2019-01" db="EMBL/GenBank/DDBJ databases">
        <title>Genome Assembly of Collichthys lucidus.</title>
        <authorList>
            <person name="Cai M."/>
            <person name="Xiao S."/>
        </authorList>
    </citation>
    <scope>NUCLEOTIDE SEQUENCE [LARGE SCALE GENOMIC DNA]</scope>
    <source>
        <strain evidence="2">JT15FE1705JMU</strain>
        <tissue evidence="2">Muscle</tissue>
    </source>
</reference>
<gene>
    <name evidence="2" type="ORF">D9C73_027054</name>
</gene>
<proteinExistence type="predicted"/>
<dbReference type="PANTHER" id="PTHR24020">
    <property type="entry name" value="COLLAGEN ALPHA"/>
    <property type="match status" value="1"/>
</dbReference>
<dbReference type="InterPro" id="IPR036465">
    <property type="entry name" value="vWFA_dom_sf"/>
</dbReference>
<accession>A0A4U5VWA8</accession>
<protein>
    <submittedName>
        <fullName evidence="2">Sushi, von</fullName>
    </submittedName>
</protein>
<feature type="domain" description="VWFA" evidence="1">
    <location>
        <begin position="147"/>
        <end position="228"/>
    </location>
</feature>
<dbReference type="InterPro" id="IPR002035">
    <property type="entry name" value="VWF_A"/>
</dbReference>